<dbReference type="EMBL" id="CP073100">
    <property type="protein sequence ID" value="QUE52296.1"/>
    <property type="molecule type" value="Genomic_DNA"/>
</dbReference>
<gene>
    <name evidence="2" type="ORF">KBB96_05240</name>
</gene>
<dbReference type="RefSeq" id="WP_211633125.1">
    <property type="nucleotide sequence ID" value="NZ_CP073100.1"/>
</dbReference>
<name>A0A975J1H8_9BACT</name>
<accession>A0A975J1H8</accession>
<feature type="signal peptide" evidence="1">
    <location>
        <begin position="1"/>
        <end position="17"/>
    </location>
</feature>
<evidence type="ECO:0000313" key="2">
    <source>
        <dbReference type="EMBL" id="QUE52296.1"/>
    </source>
</evidence>
<dbReference type="KEGG" id="lamb:KBB96_05240"/>
<reference evidence="2" key="1">
    <citation type="submission" date="2021-04" db="EMBL/GenBank/DDBJ databases">
        <title>Luteolibacter sp. 32A isolated from the skin of an Anderson's salamander (Ambystoma andersonii).</title>
        <authorList>
            <person name="Spergser J."/>
            <person name="Busse H.-J."/>
        </authorList>
    </citation>
    <scope>NUCLEOTIDE SEQUENCE</scope>
    <source>
        <strain evidence="2">32A</strain>
    </source>
</reference>
<dbReference type="Proteomes" id="UP000676169">
    <property type="component" value="Chromosome"/>
</dbReference>
<proteinExistence type="predicted"/>
<keyword evidence="3" id="KW-1185">Reference proteome</keyword>
<dbReference type="AlphaFoldDB" id="A0A975J1H8"/>
<organism evidence="2 3">
    <name type="scientific">Luteolibacter ambystomatis</name>
    <dbReference type="NCBI Taxonomy" id="2824561"/>
    <lineage>
        <taxon>Bacteria</taxon>
        <taxon>Pseudomonadati</taxon>
        <taxon>Verrucomicrobiota</taxon>
        <taxon>Verrucomicrobiia</taxon>
        <taxon>Verrucomicrobiales</taxon>
        <taxon>Verrucomicrobiaceae</taxon>
        <taxon>Luteolibacter</taxon>
    </lineage>
</organism>
<protein>
    <submittedName>
        <fullName evidence="2">Uncharacterized protein</fullName>
    </submittedName>
</protein>
<evidence type="ECO:0000256" key="1">
    <source>
        <dbReference type="SAM" id="SignalP"/>
    </source>
</evidence>
<keyword evidence="1" id="KW-0732">Signal</keyword>
<evidence type="ECO:0000313" key="3">
    <source>
        <dbReference type="Proteomes" id="UP000676169"/>
    </source>
</evidence>
<sequence length="234" mass="24976">MFRTLLVLALSAATVFGAPKRVAVFVALCDNATQGIIPVSAKIGDGNKPDDNLYWGCSESVPACLKASAAWKQVRKETPADSRILDRRVFTDTAGTLEVTVEGWRGSDIGFCLMAFESALVAGNFDLCAFVGHNVLMDRPIDPPTQKAAKPVDAMVLCCQSEPYFKKRLTGLGAKPVLLTTQLMYPGGFLLRDTLPLWAKGKPAADLRAAAGAAYARNQKISVKAATGVFAVLP</sequence>
<feature type="chain" id="PRO_5038007439" evidence="1">
    <location>
        <begin position="18"/>
        <end position="234"/>
    </location>
</feature>